<sequence>MSTHGVDHVVVGGGTAGNVVAARLSEDPRHGVPEACQSEVGDDVRALRDRRGRSRSSPRP</sequence>
<keyword evidence="3" id="KW-1185">Reference proteome</keyword>
<dbReference type="PATRIC" id="fig|146537.3.peg.1631"/>
<dbReference type="InterPro" id="IPR036188">
    <property type="entry name" value="FAD/NAD-bd_sf"/>
</dbReference>
<evidence type="ECO:0000256" key="1">
    <source>
        <dbReference type="SAM" id="MobiDB-lite"/>
    </source>
</evidence>
<dbReference type="Proteomes" id="UP000053859">
    <property type="component" value="Unassembled WGS sequence"/>
</dbReference>
<accession>A0A0K8PHD6</accession>
<organism evidence="2 3">
    <name type="scientific">Streptomyces azureus</name>
    <dbReference type="NCBI Taxonomy" id="146537"/>
    <lineage>
        <taxon>Bacteria</taxon>
        <taxon>Bacillati</taxon>
        <taxon>Actinomycetota</taxon>
        <taxon>Actinomycetes</taxon>
        <taxon>Kitasatosporales</taxon>
        <taxon>Streptomycetaceae</taxon>
        <taxon>Streptomyces</taxon>
    </lineage>
</organism>
<dbReference type="AlphaFoldDB" id="A0A0K8PHD6"/>
<evidence type="ECO:0000313" key="2">
    <source>
        <dbReference type="EMBL" id="GAP46809.1"/>
    </source>
</evidence>
<dbReference type="EMBL" id="DF968221">
    <property type="protein sequence ID" value="GAP46809.1"/>
    <property type="molecule type" value="Genomic_DNA"/>
</dbReference>
<gene>
    <name evidence="2" type="ORF">SAZU_1546</name>
</gene>
<feature type="region of interest" description="Disordered" evidence="1">
    <location>
        <begin position="22"/>
        <end position="60"/>
    </location>
</feature>
<dbReference type="SUPFAM" id="SSF51905">
    <property type="entry name" value="FAD/NAD(P)-binding domain"/>
    <property type="match status" value="1"/>
</dbReference>
<proteinExistence type="predicted"/>
<evidence type="ECO:0000313" key="3">
    <source>
        <dbReference type="Proteomes" id="UP000053859"/>
    </source>
</evidence>
<dbReference type="RefSeq" id="WP_059416059.1">
    <property type="nucleotide sequence ID" value="NZ_DF968221.1"/>
</dbReference>
<protein>
    <submittedName>
        <fullName evidence="2">Choline oxidase</fullName>
    </submittedName>
</protein>
<name>A0A0K8PHD6_STRAJ</name>
<dbReference type="Gene3D" id="3.50.50.60">
    <property type="entry name" value="FAD/NAD(P)-binding domain"/>
    <property type="match status" value="1"/>
</dbReference>
<feature type="compositionally biased region" description="Basic residues" evidence="1">
    <location>
        <begin position="50"/>
        <end position="60"/>
    </location>
</feature>
<reference evidence="2" key="1">
    <citation type="journal article" date="2015" name="Genome Announc.">
        <title>Draft Genome Sequence of Thiostrepton-Producing Streptomyces azureus ATCC 14921.</title>
        <authorList>
            <person name="Sakihara K."/>
            <person name="Maeda J."/>
            <person name="Tashiro K."/>
            <person name="Fujino Y."/>
            <person name="Kuhara S."/>
            <person name="Ohshima T."/>
            <person name="Ogata S."/>
            <person name="Doi K."/>
        </authorList>
    </citation>
    <scope>NUCLEOTIDE SEQUENCE [LARGE SCALE GENOMIC DNA]</scope>
    <source>
        <strain evidence="2">ATCC14921</strain>
    </source>
</reference>